<dbReference type="GO" id="GO:0003700">
    <property type="term" value="F:DNA-binding transcription factor activity"/>
    <property type="evidence" value="ECO:0007669"/>
    <property type="project" value="InterPro"/>
</dbReference>
<dbReference type="InterPro" id="IPR046347">
    <property type="entry name" value="bZIP_sf"/>
</dbReference>
<accession>A0AAJ0D562</accession>
<evidence type="ECO:0000256" key="3">
    <source>
        <dbReference type="ARBA" id="ARBA00023163"/>
    </source>
</evidence>
<comment type="caution">
    <text evidence="5">The sequence shown here is derived from an EMBL/GenBank/DDBJ whole genome shotgun (WGS) entry which is preliminary data.</text>
</comment>
<dbReference type="InterPro" id="IPR000837">
    <property type="entry name" value="AP-1"/>
</dbReference>
<proteinExistence type="predicted"/>
<evidence type="ECO:0000259" key="4">
    <source>
        <dbReference type="PROSITE" id="PS00036"/>
    </source>
</evidence>
<keyword evidence="3" id="KW-0804">Transcription</keyword>
<dbReference type="PANTHER" id="PTHR23351">
    <property type="entry name" value="FOS TRANSCRIPTION FACTOR-RELATED"/>
    <property type="match status" value="1"/>
</dbReference>
<dbReference type="PROSITE" id="PS00036">
    <property type="entry name" value="BZIP_BASIC"/>
    <property type="match status" value="1"/>
</dbReference>
<sequence length="147" mass="16351">MDETKAEDKYKDDQTKATSVERVKNRLAAAKCRAKKKATSKKMQDVHREGARTNYYLQREVRELRDQKAFLRNALLCHEPGMCQCNAIHRFNMAQAQRLAMVGSGTIPLAISPSQESISSINTPELDISSARTRFTSVSDSAGSSNG</sequence>
<protein>
    <recommendedName>
        <fullName evidence="4">BZIP domain-containing protein</fullName>
    </recommendedName>
</protein>
<keyword evidence="1" id="KW-0805">Transcription regulation</keyword>
<dbReference type="EMBL" id="JAWDJX010000096">
    <property type="protein sequence ID" value="KAK3046381.1"/>
    <property type="molecule type" value="Genomic_DNA"/>
</dbReference>
<evidence type="ECO:0000313" key="6">
    <source>
        <dbReference type="Proteomes" id="UP001271007"/>
    </source>
</evidence>
<dbReference type="Proteomes" id="UP001271007">
    <property type="component" value="Unassembled WGS sequence"/>
</dbReference>
<keyword evidence="2" id="KW-0238">DNA-binding</keyword>
<evidence type="ECO:0000256" key="1">
    <source>
        <dbReference type="ARBA" id="ARBA00023015"/>
    </source>
</evidence>
<dbReference type="AlphaFoldDB" id="A0AAJ0D562"/>
<dbReference type="PANTHER" id="PTHR23351:SF24">
    <property type="entry name" value="ACTIVATING TRANSCRIPTION FACTOR 3-RELATED"/>
    <property type="match status" value="1"/>
</dbReference>
<name>A0AAJ0D562_9PEZI</name>
<evidence type="ECO:0000313" key="5">
    <source>
        <dbReference type="EMBL" id="KAK3046381.1"/>
    </source>
</evidence>
<dbReference type="Gene3D" id="1.20.5.170">
    <property type="match status" value="1"/>
</dbReference>
<evidence type="ECO:0000256" key="2">
    <source>
        <dbReference type="ARBA" id="ARBA00023125"/>
    </source>
</evidence>
<organism evidence="5 6">
    <name type="scientific">Extremus antarcticus</name>
    <dbReference type="NCBI Taxonomy" id="702011"/>
    <lineage>
        <taxon>Eukaryota</taxon>
        <taxon>Fungi</taxon>
        <taxon>Dikarya</taxon>
        <taxon>Ascomycota</taxon>
        <taxon>Pezizomycotina</taxon>
        <taxon>Dothideomycetes</taxon>
        <taxon>Dothideomycetidae</taxon>
        <taxon>Mycosphaerellales</taxon>
        <taxon>Extremaceae</taxon>
        <taxon>Extremus</taxon>
    </lineage>
</organism>
<dbReference type="GO" id="GO:0003677">
    <property type="term" value="F:DNA binding"/>
    <property type="evidence" value="ECO:0007669"/>
    <property type="project" value="UniProtKB-KW"/>
</dbReference>
<keyword evidence="6" id="KW-1185">Reference proteome</keyword>
<feature type="domain" description="BZIP" evidence="4">
    <location>
        <begin position="22"/>
        <end position="35"/>
    </location>
</feature>
<gene>
    <name evidence="5" type="ORF">LTR09_012125</name>
</gene>
<dbReference type="InterPro" id="IPR004827">
    <property type="entry name" value="bZIP"/>
</dbReference>
<dbReference type="SUPFAM" id="SSF57959">
    <property type="entry name" value="Leucine zipper domain"/>
    <property type="match status" value="1"/>
</dbReference>
<reference evidence="5" key="1">
    <citation type="submission" date="2023-04" db="EMBL/GenBank/DDBJ databases">
        <title>Black Yeasts Isolated from many extreme environments.</title>
        <authorList>
            <person name="Coleine C."/>
            <person name="Stajich J.E."/>
            <person name="Selbmann L."/>
        </authorList>
    </citation>
    <scope>NUCLEOTIDE SEQUENCE</scope>
    <source>
        <strain evidence="5">CCFEE 5312</strain>
    </source>
</reference>
<dbReference type="GO" id="GO:0006357">
    <property type="term" value="P:regulation of transcription by RNA polymerase II"/>
    <property type="evidence" value="ECO:0007669"/>
    <property type="project" value="InterPro"/>
</dbReference>